<dbReference type="PANTHER" id="PTHR32196:SF32">
    <property type="entry name" value="XYLOSE TRANSPORT SYSTEM PERMEASE PROTEIN XYLH"/>
    <property type="match status" value="1"/>
</dbReference>
<evidence type="ECO:0000256" key="8">
    <source>
        <dbReference type="ARBA" id="ARBA00023136"/>
    </source>
</evidence>
<feature type="transmembrane region" description="Helical" evidence="11">
    <location>
        <begin position="155"/>
        <end position="177"/>
    </location>
</feature>
<evidence type="ECO:0000256" key="2">
    <source>
        <dbReference type="ARBA" id="ARBA00022448"/>
    </source>
</evidence>
<comment type="subcellular location">
    <subcellularLocation>
        <location evidence="1">Cell membrane</location>
        <topology evidence="1">Multi-pass membrane protein</topology>
    </subcellularLocation>
</comment>
<keyword evidence="7 11" id="KW-1133">Transmembrane helix</keyword>
<organism evidence="12 13">
    <name type="scientific">Pseudorhizobium pelagicum</name>
    <dbReference type="NCBI Taxonomy" id="1509405"/>
    <lineage>
        <taxon>Bacteria</taxon>
        <taxon>Pseudomonadati</taxon>
        <taxon>Pseudomonadota</taxon>
        <taxon>Alphaproteobacteria</taxon>
        <taxon>Hyphomicrobiales</taxon>
        <taxon>Rhizobiaceae</taxon>
        <taxon>Rhizobium/Agrobacterium group</taxon>
        <taxon>Pseudorhizobium</taxon>
    </lineage>
</organism>
<feature type="transmembrane region" description="Helical" evidence="11">
    <location>
        <begin position="335"/>
        <end position="356"/>
    </location>
</feature>
<keyword evidence="3" id="KW-1003">Cell membrane</keyword>
<evidence type="ECO:0000256" key="11">
    <source>
        <dbReference type="SAM" id="Phobius"/>
    </source>
</evidence>
<evidence type="ECO:0000313" key="12">
    <source>
        <dbReference type="EMBL" id="KEQ05890.1"/>
    </source>
</evidence>
<evidence type="ECO:0000256" key="7">
    <source>
        <dbReference type="ARBA" id="ARBA00022989"/>
    </source>
</evidence>
<comment type="caution">
    <text evidence="12">The sequence shown here is derived from an EMBL/GenBank/DDBJ whole genome shotgun (WGS) entry which is preliminary data.</text>
</comment>
<evidence type="ECO:0000256" key="4">
    <source>
        <dbReference type="ARBA" id="ARBA00022519"/>
    </source>
</evidence>
<keyword evidence="6 11" id="KW-0812">Transmembrane</keyword>
<dbReference type="InterPro" id="IPR001851">
    <property type="entry name" value="ABC_transp_permease"/>
</dbReference>
<dbReference type="AlphaFoldDB" id="A0A922P2I5"/>
<dbReference type="RefSeq" id="WP_037161750.1">
    <property type="nucleotide sequence ID" value="NZ_CAJXID010000004.1"/>
</dbReference>
<evidence type="ECO:0000313" key="13">
    <source>
        <dbReference type="Proteomes" id="UP000052167"/>
    </source>
</evidence>
<protein>
    <recommendedName>
        <fullName evidence="10">Xylose transport system permease protein XylH</fullName>
    </recommendedName>
</protein>
<dbReference type="GO" id="GO:0022857">
    <property type="term" value="F:transmembrane transporter activity"/>
    <property type="evidence" value="ECO:0007669"/>
    <property type="project" value="InterPro"/>
</dbReference>
<comment type="function">
    <text evidence="9">Part of the binding-protein-dependent transport system for D-xylose. Probably responsible for the translocation of the substrate across the membrane.</text>
</comment>
<dbReference type="CDD" id="cd06579">
    <property type="entry name" value="TM_PBP1_transp_AraH_like"/>
    <property type="match status" value="1"/>
</dbReference>
<evidence type="ECO:0000256" key="1">
    <source>
        <dbReference type="ARBA" id="ARBA00004651"/>
    </source>
</evidence>
<evidence type="ECO:0000256" key="6">
    <source>
        <dbReference type="ARBA" id="ARBA00022692"/>
    </source>
</evidence>
<evidence type="ECO:0000256" key="3">
    <source>
        <dbReference type="ARBA" id="ARBA00022475"/>
    </source>
</evidence>
<feature type="transmembrane region" description="Helical" evidence="11">
    <location>
        <begin position="122"/>
        <end position="148"/>
    </location>
</feature>
<feature type="transmembrane region" description="Helical" evidence="11">
    <location>
        <begin position="62"/>
        <end position="83"/>
    </location>
</feature>
<reference evidence="12 13" key="1">
    <citation type="submission" date="2014-06" db="EMBL/GenBank/DDBJ databases">
        <title>Rhizobium pelagicum/R2-400B4.</title>
        <authorList>
            <person name="Kimes N.E."/>
            <person name="Lopez-Perez M."/>
        </authorList>
    </citation>
    <scope>NUCLEOTIDE SEQUENCE [LARGE SCALE GENOMIC DNA]</scope>
    <source>
        <strain evidence="12 13">R2-400B4</strain>
    </source>
</reference>
<dbReference type="PANTHER" id="PTHR32196">
    <property type="entry name" value="ABC TRANSPORTER PERMEASE PROTEIN YPHD-RELATED-RELATED"/>
    <property type="match status" value="1"/>
</dbReference>
<keyword evidence="8 11" id="KW-0472">Membrane</keyword>
<feature type="transmembrane region" description="Helical" evidence="11">
    <location>
        <begin position="235"/>
        <end position="257"/>
    </location>
</feature>
<dbReference type="OrthoDB" id="7284468at2"/>
<name>A0A922P2I5_9HYPH</name>
<evidence type="ECO:0000256" key="10">
    <source>
        <dbReference type="ARBA" id="ARBA00035686"/>
    </source>
</evidence>
<sequence>MADTMQTTTTSTPRKADTNPVTRFFRATEVDTRLLGMIGALLIIWIGFNILTDGLFLTPRNLWNLTVQTSSVAVMATGMVLVIVTRNIDLSVGSILGFTGMLMGVMQAQILPEWLGFGHPAIWALALAGGLVVGAMVGALHGLVIAFLGVPSFIVTLGGLLIWRGATWFVTSGQTVAPMDPTFRLMGGGTTGSIGATWSWIVGLVACLAIIAAIINARRQRMRFSFPRKPVWAEYVIGGIGCATVLGFVLVANSYYWPVAIARRYAEANNIAWPDGGLQIAHGIAIPVLIAIGAGIVMTFIATRLRFGRYVFAIGGNPEAAELAGIKTRWVTVRIFALMGMLCAVAAAISTARLNAATNAQGELDELYTIAAAVIGGTSLAGGVGTIAGAMLGALVMQSLQSGMVLLGIDTPLQRIVVGAVLVLAVWLDTVYRARAK</sequence>
<dbReference type="EMBL" id="JOKJ01000018">
    <property type="protein sequence ID" value="KEQ05890.1"/>
    <property type="molecule type" value="Genomic_DNA"/>
</dbReference>
<feature type="transmembrane region" description="Helical" evidence="11">
    <location>
        <begin position="90"/>
        <end position="110"/>
    </location>
</feature>
<feature type="transmembrane region" description="Helical" evidence="11">
    <location>
        <begin position="368"/>
        <end position="395"/>
    </location>
</feature>
<feature type="transmembrane region" description="Helical" evidence="11">
    <location>
        <begin position="277"/>
        <end position="302"/>
    </location>
</feature>
<feature type="transmembrane region" description="Helical" evidence="11">
    <location>
        <begin position="34"/>
        <end position="56"/>
    </location>
</feature>
<evidence type="ECO:0000256" key="5">
    <source>
        <dbReference type="ARBA" id="ARBA00022597"/>
    </source>
</evidence>
<accession>A0A922P2I5</accession>
<keyword evidence="13" id="KW-1185">Reference proteome</keyword>
<dbReference type="GO" id="GO:0005886">
    <property type="term" value="C:plasma membrane"/>
    <property type="evidence" value="ECO:0007669"/>
    <property type="project" value="UniProtKB-SubCell"/>
</dbReference>
<dbReference type="Pfam" id="PF02653">
    <property type="entry name" value="BPD_transp_2"/>
    <property type="match status" value="1"/>
</dbReference>
<dbReference type="Proteomes" id="UP000052167">
    <property type="component" value="Unassembled WGS sequence"/>
</dbReference>
<keyword evidence="5" id="KW-0762">Sugar transport</keyword>
<evidence type="ECO:0000256" key="9">
    <source>
        <dbReference type="ARBA" id="ARBA00035611"/>
    </source>
</evidence>
<gene>
    <name evidence="12" type="ORF">GV68_08305</name>
</gene>
<keyword evidence="4" id="KW-0997">Cell inner membrane</keyword>
<keyword evidence="2" id="KW-0813">Transport</keyword>
<proteinExistence type="predicted"/>
<feature type="transmembrane region" description="Helical" evidence="11">
    <location>
        <begin position="197"/>
        <end position="215"/>
    </location>
</feature>